<accession>A0AAV6I549</accession>
<dbReference type="EMBL" id="JACTNZ010000012">
    <property type="protein sequence ID" value="KAG5522688.1"/>
    <property type="molecule type" value="Genomic_DNA"/>
</dbReference>
<organism evidence="6 7">
    <name type="scientific">Rhododendron griersonianum</name>
    <dbReference type="NCBI Taxonomy" id="479676"/>
    <lineage>
        <taxon>Eukaryota</taxon>
        <taxon>Viridiplantae</taxon>
        <taxon>Streptophyta</taxon>
        <taxon>Embryophyta</taxon>
        <taxon>Tracheophyta</taxon>
        <taxon>Spermatophyta</taxon>
        <taxon>Magnoliopsida</taxon>
        <taxon>eudicotyledons</taxon>
        <taxon>Gunneridae</taxon>
        <taxon>Pentapetalae</taxon>
        <taxon>asterids</taxon>
        <taxon>Ericales</taxon>
        <taxon>Ericaceae</taxon>
        <taxon>Ericoideae</taxon>
        <taxon>Rhodoreae</taxon>
        <taxon>Rhododendron</taxon>
    </lineage>
</organism>
<sequence>MFLPAVCLPKEDREEILDNLFSTYSSFPDAPRALQIALFLNNMEQVGSLFSFDHDLLRQKQLCYIIARQGITFVLDKNMIRNDEDRKALQEIINNTHLCEGYRTLAREVSSKSPEDIYEAHLLLAGAGLESALQKLAATFANAFGNAGCGQDNLMTVPSKASGSWVFKNYEHRKTSAAASLGMLLMWDVDSGLAQLDKYLRSDDNHVIAGALLGVGILTCRVKLDPNPALPLLGDYVRNEDSSIRIAAILGLGLAYAGSHCPQIRSKLSPILKPHNQARKAPFEVIAFSALALGLVYTGSSDENVAKELSFIISVQSESDLEKPVGRLLVLGLGLLYLGKERMLRQSRDAFGDQKAICLYASYVAINNNTYLGVGNQFCCISEFVYQDSADAILEVSETLKVNKTFGNYFHITLLSCAFAGSGNVHQVRHFLVWCGEHLETEGDYQAPAVIGIAMVAMGNELALEMAVRLFEHLLRYGEVNIRRAVPLALGLLCISNPKVNVMDTLSRLSHDEDGDVVMAAIMSLGLIGAGTNNATISGTLRHLSLLSNCSESALFCIRVAQGLVHLGRGLLTIAPYHSERFLLSRYLHPVLLVISGSVLLGVVVHVLNLAFGRFEATGRLHWPLLAFCFLSWQTHAAHRVRIDSVGWNNSCTALVSGYEKLDTWKLSFSPLLLCFGDAVDENLKPVSVPVRVGKAVVATQPDQPNTVTDFTDHLTPVILAAGERAELATEK</sequence>
<dbReference type="InterPro" id="IPR040892">
    <property type="entry name" value="RPN1_N"/>
</dbReference>
<keyword evidence="1" id="KW-0677">Repeat</keyword>
<feature type="domain" description="RPN1 N-terminal" evidence="4">
    <location>
        <begin position="8"/>
        <end position="122"/>
    </location>
</feature>
<dbReference type="InterPro" id="IPR011989">
    <property type="entry name" value="ARM-like"/>
</dbReference>
<evidence type="ECO:0000259" key="5">
    <source>
        <dbReference type="Pfam" id="PF18051"/>
    </source>
</evidence>
<dbReference type="GO" id="GO:0008540">
    <property type="term" value="C:proteasome regulatory particle, base subcomplex"/>
    <property type="evidence" value="ECO:0007669"/>
    <property type="project" value="TreeGrafter"/>
</dbReference>
<dbReference type="GO" id="GO:0034515">
    <property type="term" value="C:proteasome storage granule"/>
    <property type="evidence" value="ECO:0007669"/>
    <property type="project" value="TreeGrafter"/>
</dbReference>
<feature type="transmembrane region" description="Helical" evidence="3">
    <location>
        <begin position="591"/>
        <end position="612"/>
    </location>
</feature>
<protein>
    <recommendedName>
        <fullName evidence="8">26S proteasome non-ATPase regulatory subunit 2 homolog</fullName>
    </recommendedName>
</protein>
<keyword evidence="3" id="KW-0812">Transmembrane</keyword>
<dbReference type="Pfam" id="PF17781">
    <property type="entry name" value="RPN1_RPN2_N"/>
    <property type="match status" value="1"/>
</dbReference>
<gene>
    <name evidence="6" type="ORF">RHGRI_034731</name>
</gene>
<keyword evidence="3" id="KW-0472">Membrane</keyword>
<dbReference type="GO" id="GO:0043161">
    <property type="term" value="P:proteasome-mediated ubiquitin-dependent protein catabolic process"/>
    <property type="evidence" value="ECO:0007669"/>
    <property type="project" value="TreeGrafter"/>
</dbReference>
<keyword evidence="2" id="KW-0647">Proteasome</keyword>
<evidence type="ECO:0000313" key="6">
    <source>
        <dbReference type="EMBL" id="KAG5522688.1"/>
    </source>
</evidence>
<evidence type="ECO:0000259" key="4">
    <source>
        <dbReference type="Pfam" id="PF17781"/>
    </source>
</evidence>
<dbReference type="Gene3D" id="1.25.10.10">
    <property type="entry name" value="Leucine-rich Repeat Variant"/>
    <property type="match status" value="1"/>
</dbReference>
<keyword evidence="7" id="KW-1185">Reference proteome</keyword>
<dbReference type="GO" id="GO:0005634">
    <property type="term" value="C:nucleus"/>
    <property type="evidence" value="ECO:0007669"/>
    <property type="project" value="TreeGrafter"/>
</dbReference>
<evidence type="ECO:0000256" key="1">
    <source>
        <dbReference type="ARBA" id="ARBA00022737"/>
    </source>
</evidence>
<dbReference type="PANTHER" id="PTHR10943">
    <property type="entry name" value="26S PROTEASOME NON-ATPASE REGULATORY SUBUNIT"/>
    <property type="match status" value="1"/>
</dbReference>
<dbReference type="Pfam" id="PF18051">
    <property type="entry name" value="RPN1_C"/>
    <property type="match status" value="1"/>
</dbReference>
<reference evidence="6" key="1">
    <citation type="submission" date="2020-08" db="EMBL/GenBank/DDBJ databases">
        <title>Plant Genome Project.</title>
        <authorList>
            <person name="Zhang R.-G."/>
        </authorList>
    </citation>
    <scope>NUCLEOTIDE SEQUENCE</scope>
    <source>
        <strain evidence="6">WSP0</strain>
        <tissue evidence="6">Leaf</tissue>
    </source>
</reference>
<evidence type="ECO:0000313" key="7">
    <source>
        <dbReference type="Proteomes" id="UP000823749"/>
    </source>
</evidence>
<feature type="domain" description="26S proteasome non-ATPase regulatory subunit RPN1 C-terminal" evidence="5">
    <location>
        <begin position="701"/>
        <end position="732"/>
    </location>
</feature>
<evidence type="ECO:0008006" key="8">
    <source>
        <dbReference type="Google" id="ProtNLM"/>
    </source>
</evidence>
<keyword evidence="3" id="KW-1133">Transmembrane helix</keyword>
<evidence type="ECO:0000256" key="2">
    <source>
        <dbReference type="ARBA" id="ARBA00022942"/>
    </source>
</evidence>
<dbReference type="SUPFAM" id="SSF48371">
    <property type="entry name" value="ARM repeat"/>
    <property type="match status" value="1"/>
</dbReference>
<dbReference type="InterPro" id="IPR041433">
    <property type="entry name" value="RPN1_C"/>
</dbReference>
<dbReference type="PANTHER" id="PTHR10943:SF1">
    <property type="entry name" value="26S PROTEASOME NON-ATPASE REGULATORY SUBUNIT 2"/>
    <property type="match status" value="1"/>
</dbReference>
<comment type="caution">
    <text evidence="6">The sequence shown here is derived from an EMBL/GenBank/DDBJ whole genome shotgun (WGS) entry which is preliminary data.</text>
</comment>
<dbReference type="Proteomes" id="UP000823749">
    <property type="component" value="Chromosome 12"/>
</dbReference>
<dbReference type="AlphaFoldDB" id="A0AAV6I549"/>
<name>A0AAV6I549_9ERIC</name>
<dbReference type="InterPro" id="IPR016024">
    <property type="entry name" value="ARM-type_fold"/>
</dbReference>
<proteinExistence type="predicted"/>
<evidence type="ECO:0000256" key="3">
    <source>
        <dbReference type="SAM" id="Phobius"/>
    </source>
</evidence>